<dbReference type="GO" id="GO:0003700">
    <property type="term" value="F:DNA-binding transcription factor activity"/>
    <property type="evidence" value="ECO:0007669"/>
    <property type="project" value="InterPro"/>
</dbReference>
<comment type="cofactor">
    <cofactor evidence="12">
        <name>Zn(2+)</name>
        <dbReference type="ChEBI" id="CHEBI:29105"/>
    </cofactor>
    <text evidence="12">Binds 1 zinc ion per subunit.</text>
</comment>
<name>A0A7V6A4Q2_9BACT</name>
<evidence type="ECO:0000256" key="6">
    <source>
        <dbReference type="ARBA" id="ARBA00022491"/>
    </source>
</evidence>
<dbReference type="InterPro" id="IPR043135">
    <property type="entry name" value="Fur_C"/>
</dbReference>
<evidence type="ECO:0000256" key="4">
    <source>
        <dbReference type="ARBA" id="ARBA00020910"/>
    </source>
</evidence>
<comment type="similarity">
    <text evidence="2">Belongs to the Fur family.</text>
</comment>
<keyword evidence="11" id="KW-0804">Transcription</keyword>
<reference evidence="14" key="1">
    <citation type="journal article" date="2020" name="mSystems">
        <title>Genome- and Community-Level Interaction Insights into Carbon Utilization and Element Cycling Functions of Hydrothermarchaeota in Hydrothermal Sediment.</title>
        <authorList>
            <person name="Zhou Z."/>
            <person name="Liu Y."/>
            <person name="Xu W."/>
            <person name="Pan J."/>
            <person name="Luo Z.H."/>
            <person name="Li M."/>
        </authorList>
    </citation>
    <scope>NUCLEOTIDE SEQUENCE [LARGE SCALE GENOMIC DNA]</scope>
    <source>
        <strain evidence="14">SpSt-767</strain>
    </source>
</reference>
<dbReference type="AlphaFoldDB" id="A0A7V6A4Q2"/>
<dbReference type="InterPro" id="IPR002481">
    <property type="entry name" value="FUR"/>
</dbReference>
<dbReference type="GO" id="GO:0008270">
    <property type="term" value="F:zinc ion binding"/>
    <property type="evidence" value="ECO:0007669"/>
    <property type="project" value="TreeGrafter"/>
</dbReference>
<accession>A0A7V6A4Q2</accession>
<gene>
    <name evidence="14" type="ORF">ENV52_10970</name>
</gene>
<protein>
    <recommendedName>
        <fullName evidence="4">Ferric uptake regulation protein</fullName>
    </recommendedName>
</protein>
<feature type="binding site" evidence="12">
    <location>
        <position position="140"/>
    </location>
    <ligand>
        <name>Zn(2+)</name>
        <dbReference type="ChEBI" id="CHEBI:29105"/>
    </ligand>
</feature>
<dbReference type="InterPro" id="IPR036390">
    <property type="entry name" value="WH_DNA-bd_sf"/>
</dbReference>
<dbReference type="GO" id="GO:0045892">
    <property type="term" value="P:negative regulation of DNA-templated transcription"/>
    <property type="evidence" value="ECO:0007669"/>
    <property type="project" value="TreeGrafter"/>
</dbReference>
<dbReference type="CDD" id="cd07153">
    <property type="entry name" value="Fur_like"/>
    <property type="match status" value="1"/>
</dbReference>
<keyword evidence="7 12" id="KW-0479">Metal-binding</keyword>
<dbReference type="GO" id="GO:0005829">
    <property type="term" value="C:cytosol"/>
    <property type="evidence" value="ECO:0007669"/>
    <property type="project" value="TreeGrafter"/>
</dbReference>
<sequence>MKSEVEIFRDYIRRKGLRRTPEREVILAEVFAVHEHFDVDELYLRLREKGAKVSKASIYRALRLLLDCNLIREVDYTDGHWHYEHIYGHGDHNHLRCLGCGEIVEFEAPGLTPLEEQLSRTYGYTIISHHWEVKGYCRHCRDGRTAGGDNG</sequence>
<dbReference type="SUPFAM" id="SSF46785">
    <property type="entry name" value="Winged helix' DNA-binding domain"/>
    <property type="match status" value="1"/>
</dbReference>
<evidence type="ECO:0000256" key="2">
    <source>
        <dbReference type="ARBA" id="ARBA00007957"/>
    </source>
</evidence>
<dbReference type="EMBL" id="DTGR01000172">
    <property type="protein sequence ID" value="HHS30207.1"/>
    <property type="molecule type" value="Genomic_DNA"/>
</dbReference>
<dbReference type="GO" id="GO:0000976">
    <property type="term" value="F:transcription cis-regulatory region binding"/>
    <property type="evidence" value="ECO:0007669"/>
    <property type="project" value="TreeGrafter"/>
</dbReference>
<dbReference type="GO" id="GO:1900376">
    <property type="term" value="P:regulation of secondary metabolite biosynthetic process"/>
    <property type="evidence" value="ECO:0007669"/>
    <property type="project" value="TreeGrafter"/>
</dbReference>
<evidence type="ECO:0000256" key="5">
    <source>
        <dbReference type="ARBA" id="ARBA00022490"/>
    </source>
</evidence>
<evidence type="ECO:0000256" key="13">
    <source>
        <dbReference type="PIRSR" id="PIRSR602481-2"/>
    </source>
</evidence>
<evidence type="ECO:0000256" key="10">
    <source>
        <dbReference type="ARBA" id="ARBA00023125"/>
    </source>
</evidence>
<keyword evidence="10" id="KW-0238">DNA-binding</keyword>
<keyword evidence="6" id="KW-0678">Repressor</keyword>
<feature type="binding site" evidence="13">
    <location>
        <position position="129"/>
    </location>
    <ligand>
        <name>Fe cation</name>
        <dbReference type="ChEBI" id="CHEBI:24875"/>
    </ligand>
</feature>
<keyword evidence="8 12" id="KW-0862">Zinc</keyword>
<feature type="binding site" evidence="12">
    <location>
        <position position="100"/>
    </location>
    <ligand>
        <name>Zn(2+)</name>
        <dbReference type="ChEBI" id="CHEBI:29105"/>
    </ligand>
</feature>
<proteinExistence type="inferred from homology"/>
<evidence type="ECO:0000256" key="8">
    <source>
        <dbReference type="ARBA" id="ARBA00022833"/>
    </source>
</evidence>
<evidence type="ECO:0000256" key="11">
    <source>
        <dbReference type="ARBA" id="ARBA00023163"/>
    </source>
</evidence>
<dbReference type="Pfam" id="PF01475">
    <property type="entry name" value="FUR"/>
    <property type="match status" value="1"/>
</dbReference>
<evidence type="ECO:0000256" key="9">
    <source>
        <dbReference type="ARBA" id="ARBA00023015"/>
    </source>
</evidence>
<evidence type="ECO:0000256" key="7">
    <source>
        <dbReference type="ARBA" id="ARBA00022723"/>
    </source>
</evidence>
<comment type="caution">
    <text evidence="14">The sequence shown here is derived from an EMBL/GenBank/DDBJ whole genome shotgun (WGS) entry which is preliminary data.</text>
</comment>
<keyword evidence="9" id="KW-0805">Transcription regulation</keyword>
<evidence type="ECO:0000256" key="1">
    <source>
        <dbReference type="ARBA" id="ARBA00004496"/>
    </source>
</evidence>
<comment type="subcellular location">
    <subcellularLocation>
        <location evidence="1">Cytoplasm</location>
    </subcellularLocation>
</comment>
<dbReference type="Gene3D" id="3.30.1490.190">
    <property type="match status" value="1"/>
</dbReference>
<dbReference type="PANTHER" id="PTHR33202:SF2">
    <property type="entry name" value="FERRIC UPTAKE REGULATION PROTEIN"/>
    <property type="match status" value="1"/>
</dbReference>
<evidence type="ECO:0000256" key="12">
    <source>
        <dbReference type="PIRSR" id="PIRSR602481-1"/>
    </source>
</evidence>
<evidence type="ECO:0000256" key="3">
    <source>
        <dbReference type="ARBA" id="ARBA00011738"/>
    </source>
</evidence>
<organism evidence="14">
    <name type="scientific">Desulfobacca acetoxidans</name>
    <dbReference type="NCBI Taxonomy" id="60893"/>
    <lineage>
        <taxon>Bacteria</taxon>
        <taxon>Pseudomonadati</taxon>
        <taxon>Thermodesulfobacteriota</taxon>
        <taxon>Desulfobaccia</taxon>
        <taxon>Desulfobaccales</taxon>
        <taxon>Desulfobaccaceae</taxon>
        <taxon>Desulfobacca</taxon>
    </lineage>
</organism>
<dbReference type="PANTHER" id="PTHR33202">
    <property type="entry name" value="ZINC UPTAKE REGULATION PROTEIN"/>
    <property type="match status" value="1"/>
</dbReference>
<keyword evidence="13" id="KW-0408">Iron</keyword>
<feature type="binding site" evidence="12">
    <location>
        <position position="137"/>
    </location>
    <ligand>
        <name>Zn(2+)</name>
        <dbReference type="ChEBI" id="CHEBI:29105"/>
    </ligand>
</feature>
<dbReference type="Gene3D" id="1.10.10.10">
    <property type="entry name" value="Winged helix-like DNA-binding domain superfamily/Winged helix DNA-binding domain"/>
    <property type="match status" value="1"/>
</dbReference>
<dbReference type="InterPro" id="IPR036388">
    <property type="entry name" value="WH-like_DNA-bd_sf"/>
</dbReference>
<keyword evidence="5" id="KW-0963">Cytoplasm</keyword>
<feature type="binding site" evidence="12">
    <location>
        <position position="97"/>
    </location>
    <ligand>
        <name>Zn(2+)</name>
        <dbReference type="ChEBI" id="CHEBI:29105"/>
    </ligand>
</feature>
<comment type="cofactor">
    <cofactor evidence="13">
        <name>Mn(2+)</name>
        <dbReference type="ChEBI" id="CHEBI:29035"/>
    </cofactor>
    <cofactor evidence="13">
        <name>Fe(2+)</name>
        <dbReference type="ChEBI" id="CHEBI:29033"/>
    </cofactor>
    <text evidence="13">Binds 1 Mn(2+) or Fe(2+) ion per subunit.</text>
</comment>
<evidence type="ECO:0000313" key="14">
    <source>
        <dbReference type="EMBL" id="HHS30207.1"/>
    </source>
</evidence>
<comment type="subunit">
    <text evidence="3">Homodimer.</text>
</comment>